<organism evidence="1 2">
    <name type="scientific">Trifolium pratense</name>
    <name type="common">Red clover</name>
    <dbReference type="NCBI Taxonomy" id="57577"/>
    <lineage>
        <taxon>Eukaryota</taxon>
        <taxon>Viridiplantae</taxon>
        <taxon>Streptophyta</taxon>
        <taxon>Embryophyta</taxon>
        <taxon>Tracheophyta</taxon>
        <taxon>Spermatophyta</taxon>
        <taxon>Magnoliopsida</taxon>
        <taxon>eudicotyledons</taxon>
        <taxon>Gunneridae</taxon>
        <taxon>Pentapetalae</taxon>
        <taxon>rosids</taxon>
        <taxon>fabids</taxon>
        <taxon>Fabales</taxon>
        <taxon>Fabaceae</taxon>
        <taxon>Papilionoideae</taxon>
        <taxon>50 kb inversion clade</taxon>
        <taxon>NPAAA clade</taxon>
        <taxon>Hologalegina</taxon>
        <taxon>IRL clade</taxon>
        <taxon>Trifolieae</taxon>
        <taxon>Trifolium</taxon>
    </lineage>
</organism>
<evidence type="ECO:0000313" key="2">
    <source>
        <dbReference type="Proteomes" id="UP001177021"/>
    </source>
</evidence>
<protein>
    <submittedName>
        <fullName evidence="1">Uncharacterized protein</fullName>
    </submittedName>
</protein>
<sequence length="313" mass="35445">MIITGDDVDGINELKLQLAKRFEMKDLGPLRYFLGIEVAYSPKGYLLSQSKYIANILEQARLSDTRAVDSPLELNVKYVPSDGIPLPDPTLYRTLVGSLVYLTITRPDIAYAVHVVSQFVVSPTTIHWAAVLRILRYLRGTQFQSLLFPSSSSLELRAYSDADWAGNPTDRKSTTGFCIFLGDSLISWKSKKQDIVSRSSTEAEYRAMASTTTEIVWLRWLLCDMGVPLSEPTPMYCDNKSAIQIAHNSVFHERTKHIEIDCHFTRHHLQHGTITLPFISSSLQIADLFTKTHSTKRFRFLIDKLSMLHVNTS</sequence>
<dbReference type="EMBL" id="CASHSV030000013">
    <property type="protein sequence ID" value="CAJ2637550.1"/>
    <property type="molecule type" value="Genomic_DNA"/>
</dbReference>
<evidence type="ECO:0000313" key="1">
    <source>
        <dbReference type="EMBL" id="CAJ2637550.1"/>
    </source>
</evidence>
<comment type="caution">
    <text evidence="1">The sequence shown here is derived from an EMBL/GenBank/DDBJ whole genome shotgun (WGS) entry which is preliminary data.</text>
</comment>
<gene>
    <name evidence="1" type="ORF">MILVUS5_LOCUS7894</name>
</gene>
<accession>A0ACB0J084</accession>
<reference evidence="1" key="1">
    <citation type="submission" date="2023-10" db="EMBL/GenBank/DDBJ databases">
        <authorList>
            <person name="Rodriguez Cubillos JULIANA M."/>
            <person name="De Vega J."/>
        </authorList>
    </citation>
    <scope>NUCLEOTIDE SEQUENCE</scope>
</reference>
<name>A0ACB0J084_TRIPR</name>
<keyword evidence="2" id="KW-1185">Reference proteome</keyword>
<proteinExistence type="predicted"/>
<dbReference type="Proteomes" id="UP001177021">
    <property type="component" value="Unassembled WGS sequence"/>
</dbReference>